<dbReference type="PROSITE" id="PS51782">
    <property type="entry name" value="LYSM"/>
    <property type="match status" value="1"/>
</dbReference>
<reference evidence="3 4" key="1">
    <citation type="submission" date="2024-07" db="EMBL/GenBank/DDBJ databases">
        <title>Description of Labrys sedimenti sp. nov., isolated from a diclofenac-degrading enrichment culture.</title>
        <authorList>
            <person name="Tancsics A."/>
            <person name="Csepanyi A."/>
        </authorList>
    </citation>
    <scope>NUCLEOTIDE SEQUENCE [LARGE SCALE GENOMIC DNA]</scope>
    <source>
        <strain evidence="3 4">LMG 23578</strain>
    </source>
</reference>
<feature type="compositionally biased region" description="Basic and acidic residues" evidence="1">
    <location>
        <begin position="77"/>
        <end position="86"/>
    </location>
</feature>
<accession>A0ABV3PK84</accession>
<dbReference type="Gene3D" id="2.60.40.10">
    <property type="entry name" value="Immunoglobulins"/>
    <property type="match status" value="2"/>
</dbReference>
<dbReference type="Gene3D" id="3.10.350.10">
    <property type="entry name" value="LysM domain"/>
    <property type="match status" value="1"/>
</dbReference>
<feature type="compositionally biased region" description="Low complexity" evidence="1">
    <location>
        <begin position="381"/>
        <end position="409"/>
    </location>
</feature>
<keyword evidence="4" id="KW-1185">Reference proteome</keyword>
<dbReference type="EMBL" id="JBFNQD010000003">
    <property type="protein sequence ID" value="MEW9306045.1"/>
    <property type="molecule type" value="Genomic_DNA"/>
</dbReference>
<dbReference type="RefSeq" id="WP_367623922.1">
    <property type="nucleotide sequence ID" value="NZ_JBFNQD010000003.1"/>
</dbReference>
<name>A0ABV3PK84_9HYPH</name>
<dbReference type="InterPro" id="IPR036779">
    <property type="entry name" value="LysM_dom_sf"/>
</dbReference>
<feature type="region of interest" description="Disordered" evidence="1">
    <location>
        <begin position="241"/>
        <end position="273"/>
    </location>
</feature>
<organism evidence="3 4">
    <name type="scientific">Labrys neptuniae</name>
    <dbReference type="NCBI Taxonomy" id="376174"/>
    <lineage>
        <taxon>Bacteria</taxon>
        <taxon>Pseudomonadati</taxon>
        <taxon>Pseudomonadota</taxon>
        <taxon>Alphaproteobacteria</taxon>
        <taxon>Hyphomicrobiales</taxon>
        <taxon>Xanthobacteraceae</taxon>
        <taxon>Labrys</taxon>
    </lineage>
</organism>
<evidence type="ECO:0000256" key="1">
    <source>
        <dbReference type="SAM" id="MobiDB-lite"/>
    </source>
</evidence>
<evidence type="ECO:0000259" key="2">
    <source>
        <dbReference type="PROSITE" id="PS51782"/>
    </source>
</evidence>
<gene>
    <name evidence="3" type="ORF">ABXS05_10885</name>
</gene>
<comment type="caution">
    <text evidence="3">The sequence shown here is derived from an EMBL/GenBank/DDBJ whole genome shotgun (WGS) entry which is preliminary data.</text>
</comment>
<dbReference type="Pfam" id="PF01476">
    <property type="entry name" value="LysM"/>
    <property type="match status" value="1"/>
</dbReference>
<feature type="compositionally biased region" description="Low complexity" evidence="1">
    <location>
        <begin position="256"/>
        <end position="270"/>
    </location>
</feature>
<feature type="domain" description="LysM" evidence="2">
    <location>
        <begin position="520"/>
        <end position="569"/>
    </location>
</feature>
<dbReference type="PANTHER" id="PTHR34700:SF4">
    <property type="entry name" value="PHAGE-LIKE ELEMENT PBSX PROTEIN XKDP"/>
    <property type="match status" value="1"/>
</dbReference>
<dbReference type="CDD" id="cd00118">
    <property type="entry name" value="LysM"/>
    <property type="match status" value="1"/>
</dbReference>
<protein>
    <submittedName>
        <fullName evidence="3">LysM peptidoglycan-binding domain-containing protein</fullName>
    </submittedName>
</protein>
<feature type="compositionally biased region" description="Low complexity" evidence="1">
    <location>
        <begin position="458"/>
        <end position="472"/>
    </location>
</feature>
<dbReference type="InterPro" id="IPR013783">
    <property type="entry name" value="Ig-like_fold"/>
</dbReference>
<evidence type="ECO:0000313" key="3">
    <source>
        <dbReference type="EMBL" id="MEW9306045.1"/>
    </source>
</evidence>
<feature type="compositionally biased region" description="Polar residues" evidence="1">
    <location>
        <begin position="480"/>
        <end position="501"/>
    </location>
</feature>
<sequence length="575" mass="57846">MAVGWKSLAGIVGAASVVSVGTLYSVLVREPARSPSPAVGDTNSVVAANPPADKAQRPASSGDQAAGKPGASAPEATKPDAAKTEAAKVPAAGTQAAKPEAGKTEVAQPEAGKTEAAQAQPPKPQSPKPEAPKPDAAKGQIAPTFDIARIEPAGSAVIAGRAASGATVELLRNGNPYARVVADINGTWAITPPALPKGPCELTLRTTSPDGKVTLSEQTLSVRVPEKPGEEVVVVLNTPDQPSKVLTDAAQPPGKAPEQPATPAAASASADADKAASRANVSIRTVEADEIGRFFVTGRAEPGAALRIYLNDTLVTGVTAAKDGTFGMTIEKGMQPGNYRVRVDDVAAANGQVMTRAEVPFTMVDKAPTASAPAVVAAIATPSRSGGSRSGEPAATPTQPATTPSTAVPGAATPSPGKSLPGETAPGSRTQPAAASVPAQGASPATEPGTQGAGGTGAASSPAQAEAAPPASGNVVVPRSATTPSASNPATPATEPVQTSEAKPAQPSPPPSVAVIPEIRTTTIVQGDNLWRISRKVYGQGIRYTWIYDANTDQIRNPNLIYPGQIFVMPDKKTP</sequence>
<proteinExistence type="predicted"/>
<dbReference type="InterPro" id="IPR052196">
    <property type="entry name" value="Bact_Kbp"/>
</dbReference>
<dbReference type="PANTHER" id="PTHR34700">
    <property type="entry name" value="POTASSIUM BINDING PROTEIN KBP"/>
    <property type="match status" value="1"/>
</dbReference>
<dbReference type="Proteomes" id="UP001555786">
    <property type="component" value="Unassembled WGS sequence"/>
</dbReference>
<evidence type="ECO:0000313" key="4">
    <source>
        <dbReference type="Proteomes" id="UP001555786"/>
    </source>
</evidence>
<feature type="region of interest" description="Disordered" evidence="1">
    <location>
        <begin position="381"/>
        <end position="515"/>
    </location>
</feature>
<feature type="region of interest" description="Disordered" evidence="1">
    <location>
        <begin position="33"/>
        <end position="138"/>
    </location>
</feature>
<dbReference type="InterPro" id="IPR018392">
    <property type="entry name" value="LysM"/>
</dbReference>